<proteinExistence type="predicted"/>
<protein>
    <submittedName>
        <fullName evidence="1">Uncharacterized protein</fullName>
    </submittedName>
</protein>
<gene>
    <name evidence="1" type="ORF">SBRCBS47491_007290</name>
</gene>
<evidence type="ECO:0000313" key="2">
    <source>
        <dbReference type="Proteomes" id="UP001642406"/>
    </source>
</evidence>
<name>A0ABP0CC03_9PEZI</name>
<organism evidence="1 2">
    <name type="scientific">Sporothrix bragantina</name>
    <dbReference type="NCBI Taxonomy" id="671064"/>
    <lineage>
        <taxon>Eukaryota</taxon>
        <taxon>Fungi</taxon>
        <taxon>Dikarya</taxon>
        <taxon>Ascomycota</taxon>
        <taxon>Pezizomycotina</taxon>
        <taxon>Sordariomycetes</taxon>
        <taxon>Sordariomycetidae</taxon>
        <taxon>Ophiostomatales</taxon>
        <taxon>Ophiostomataceae</taxon>
        <taxon>Sporothrix</taxon>
    </lineage>
</organism>
<dbReference type="EMBL" id="CAWUHC010000081">
    <property type="protein sequence ID" value="CAK7229564.1"/>
    <property type="molecule type" value="Genomic_DNA"/>
</dbReference>
<keyword evidence="2" id="KW-1185">Reference proteome</keyword>
<dbReference type="Proteomes" id="UP001642406">
    <property type="component" value="Unassembled WGS sequence"/>
</dbReference>
<reference evidence="1 2" key="1">
    <citation type="submission" date="2024-01" db="EMBL/GenBank/DDBJ databases">
        <authorList>
            <person name="Allen C."/>
            <person name="Tagirdzhanova G."/>
        </authorList>
    </citation>
    <scope>NUCLEOTIDE SEQUENCE [LARGE SCALE GENOMIC DNA]</scope>
</reference>
<evidence type="ECO:0000313" key="1">
    <source>
        <dbReference type="EMBL" id="CAK7229564.1"/>
    </source>
</evidence>
<comment type="caution">
    <text evidence="1">The sequence shown here is derived from an EMBL/GenBank/DDBJ whole genome shotgun (WGS) entry which is preliminary data.</text>
</comment>
<accession>A0ABP0CC03</accession>
<sequence>MANCDKCGQPEYGKPGMMKPRVKCPEPDCIRGRVRCDECGGDGGDGKKCYVCYGEGDINHYGCDAEGKVDGKKEECDGRKHWHK</sequence>